<evidence type="ECO:0000313" key="2">
    <source>
        <dbReference type="Proteomes" id="UP000533954"/>
    </source>
</evidence>
<dbReference type="Proteomes" id="UP000533954">
    <property type="component" value="Unassembled WGS sequence"/>
</dbReference>
<sequence>KTIFQEYLTKQGTVVKPYYWQTPNPNCAKCPYHIRTGDESRVPYAEFHMAFGVPDTATTLQNKQLLFYKLRLFSGALVQKGHVTNCTDQDSHPESMLFEIGGYLDAVTYTYEDIGYIILCSNYSPCNEADHYCINKIYGFLMKYPEVTLCTYFSKLYHIEDSFPTSMRNREALQSLSSSWPHVTLHPLCGGIWHYLLCNFVCGITGSTLYHPALPSRTLQDQPNSHQNNNFIGMKSYFKTAFPQAIQGKPTLEQNLKIFFSKRASKQLMKGSVPPLMSQSPLVLFLGMFPPLQKEQLYSKPKNIVRHFKMPNK</sequence>
<dbReference type="AlphaFoldDB" id="A0A7K7UY65"/>
<dbReference type="EMBL" id="VZSX01000025">
    <property type="protein sequence ID" value="NXA34115.1"/>
    <property type="molecule type" value="Genomic_DNA"/>
</dbReference>
<dbReference type="InterPro" id="IPR038953">
    <property type="entry name" value="APOBEC4"/>
</dbReference>
<feature type="non-terminal residue" evidence="1">
    <location>
        <position position="1"/>
    </location>
</feature>
<reference evidence="1 2" key="1">
    <citation type="submission" date="2019-09" db="EMBL/GenBank/DDBJ databases">
        <title>Bird 10,000 Genomes (B10K) Project - Family phase.</title>
        <authorList>
            <person name="Zhang G."/>
        </authorList>
    </citation>
    <scope>NUCLEOTIDE SEQUENCE [LARGE SCALE GENOMIC DNA]</scope>
    <source>
        <strain evidence="1">B10K-LSUMZ-16893</strain>
    </source>
</reference>
<organism evidence="1 2">
    <name type="scientific">Eudromia elegans</name>
    <name type="common">Elegant crested-tinamou</name>
    <dbReference type="NCBI Taxonomy" id="8805"/>
    <lineage>
        <taxon>Eukaryota</taxon>
        <taxon>Metazoa</taxon>
        <taxon>Chordata</taxon>
        <taxon>Craniata</taxon>
        <taxon>Vertebrata</taxon>
        <taxon>Euteleostomi</taxon>
        <taxon>Archelosauria</taxon>
        <taxon>Archosauria</taxon>
        <taxon>Dinosauria</taxon>
        <taxon>Saurischia</taxon>
        <taxon>Theropoda</taxon>
        <taxon>Coelurosauria</taxon>
        <taxon>Aves</taxon>
        <taxon>Palaeognathae</taxon>
        <taxon>Tinamiformes</taxon>
        <taxon>Tinamidae</taxon>
        <taxon>Eudromia</taxon>
    </lineage>
</organism>
<dbReference type="Pfam" id="PF18778">
    <property type="entry name" value="NAD1"/>
    <property type="match status" value="1"/>
</dbReference>
<gene>
    <name evidence="1" type="primary">Apobec4</name>
    <name evidence="1" type="ORF">EUDELE_R11767</name>
</gene>
<dbReference type="Gene3D" id="3.40.140.10">
    <property type="entry name" value="Cytidine Deaminase, domain 2"/>
    <property type="match status" value="1"/>
</dbReference>
<keyword evidence="2" id="KW-1185">Reference proteome</keyword>
<evidence type="ECO:0000313" key="1">
    <source>
        <dbReference type="EMBL" id="NXA34115.1"/>
    </source>
</evidence>
<dbReference type="PANTHER" id="PTHR35672">
    <property type="entry name" value="C-U-EDITING ENZYME APOBEC-4-RELATED"/>
    <property type="match status" value="1"/>
</dbReference>
<accession>A0A7K7UY65</accession>
<comment type="caution">
    <text evidence="1">The sequence shown here is derived from an EMBL/GenBank/DDBJ whole genome shotgun (WGS) entry which is preliminary data.</text>
</comment>
<proteinExistence type="predicted"/>
<feature type="non-terminal residue" evidence="1">
    <location>
        <position position="313"/>
    </location>
</feature>
<dbReference type="OrthoDB" id="9941981at2759"/>
<protein>
    <submittedName>
        <fullName evidence="1">ABEC4 enzyme</fullName>
    </submittedName>
</protein>
<name>A0A7K7UY65_EUDEL</name>
<dbReference type="PANTHER" id="PTHR35672:SF1">
    <property type="entry name" value="C-U-EDITING ENZYME APOBEC-4-RELATED"/>
    <property type="match status" value="1"/>
</dbReference>